<sequence>MNRSMLTASVTMAQLQKKIDTIGHNLANSNTNGYKSRETNFNDLLFQQINNQPNANEEIGRRTPNGIRQGSGAKLSETNLRMEQGSIKSTDRSLDLALKRPNDFFGLLVEENGDFTTRYTRDGAFYLSPYDEGEMALVTGNGDFVLGTNGEPIFVPENFKDIKFSESGEVIVTNNDNTEESLGQLQLVQVLRPQLLQAIGENQFALPDLEQLNLLDEEVYQVVEGEEGLIQQRALEMSNVDTATEMTELLTAQRSYQFNAKSISIADQMAGLISNLR</sequence>
<comment type="similarity">
    <text evidence="1 2">Belongs to the flagella basal body rod proteins family.</text>
</comment>
<dbReference type="PATRIC" id="fig|1131731.3.peg.4163"/>
<dbReference type="AlphaFoldDB" id="K6BV60"/>
<keyword evidence="6" id="KW-0966">Cell projection</keyword>
<dbReference type="PANTHER" id="PTHR30435">
    <property type="entry name" value="FLAGELLAR PROTEIN"/>
    <property type="match status" value="1"/>
</dbReference>
<dbReference type="Proteomes" id="UP000006315">
    <property type="component" value="Unassembled WGS sequence"/>
</dbReference>
<evidence type="ECO:0000313" key="7">
    <source>
        <dbReference type="Proteomes" id="UP000006315"/>
    </source>
</evidence>
<comment type="subcellular location">
    <subcellularLocation>
        <location evidence="2">Bacterial flagellum basal body</location>
    </subcellularLocation>
</comment>
<feature type="domain" description="Flagellar hook protein FlgE/F/G-like D1" evidence="5">
    <location>
        <begin position="111"/>
        <end position="171"/>
    </location>
</feature>
<dbReference type="SUPFAM" id="SSF64518">
    <property type="entry name" value="Phase 1 flagellin"/>
    <property type="match status" value="1"/>
</dbReference>
<name>K6BV60_SCHAZ</name>
<protein>
    <submittedName>
        <fullName evidence="6">Flagellar hook-basal body protein</fullName>
    </submittedName>
</protein>
<feature type="domain" description="Flagellar basal-body/hook protein C-terminal" evidence="4">
    <location>
        <begin position="231"/>
        <end position="276"/>
    </location>
</feature>
<dbReference type="GO" id="GO:0071978">
    <property type="term" value="P:bacterial-type flagellum-dependent swarming motility"/>
    <property type="evidence" value="ECO:0007669"/>
    <property type="project" value="TreeGrafter"/>
</dbReference>
<evidence type="ECO:0000256" key="2">
    <source>
        <dbReference type="RuleBase" id="RU362116"/>
    </source>
</evidence>
<feature type="domain" description="Flagellar basal body rod protein N-terminal" evidence="3">
    <location>
        <begin position="5"/>
        <end position="35"/>
    </location>
</feature>
<evidence type="ECO:0000259" key="3">
    <source>
        <dbReference type="Pfam" id="PF00460"/>
    </source>
</evidence>
<gene>
    <name evidence="6" type="ORF">BAZO_20398</name>
</gene>
<dbReference type="InterPro" id="IPR020013">
    <property type="entry name" value="Flagellar_FlgE/F/G"/>
</dbReference>
<dbReference type="Pfam" id="PF06429">
    <property type="entry name" value="Flg_bbr_C"/>
    <property type="match status" value="1"/>
</dbReference>
<dbReference type="InterPro" id="IPR053967">
    <property type="entry name" value="LlgE_F_G-like_D1"/>
</dbReference>
<keyword evidence="7" id="KW-1185">Reference proteome</keyword>
<dbReference type="STRING" id="1131731.BAZO_20398"/>
<comment type="caution">
    <text evidence="6">The sequence shown here is derived from an EMBL/GenBank/DDBJ whole genome shotgun (WGS) entry which is preliminary data.</text>
</comment>
<dbReference type="EMBL" id="AJLR01000152">
    <property type="protein sequence ID" value="EKN62815.1"/>
    <property type="molecule type" value="Genomic_DNA"/>
</dbReference>
<evidence type="ECO:0000256" key="1">
    <source>
        <dbReference type="ARBA" id="ARBA00009677"/>
    </source>
</evidence>
<evidence type="ECO:0000259" key="5">
    <source>
        <dbReference type="Pfam" id="PF22692"/>
    </source>
</evidence>
<keyword evidence="2" id="KW-0975">Bacterial flagellum</keyword>
<reference evidence="6 7" key="1">
    <citation type="journal article" date="2012" name="Front. Microbiol.">
        <title>Redundancy and modularity in membrane-associated dissimilatory nitrate reduction in Bacillus.</title>
        <authorList>
            <person name="Heylen K."/>
            <person name="Keltjens J."/>
        </authorList>
    </citation>
    <scope>NUCLEOTIDE SEQUENCE [LARGE SCALE GENOMIC DNA]</scope>
    <source>
        <strain evidence="6 7">LMG 9581</strain>
    </source>
</reference>
<keyword evidence="6" id="KW-0969">Cilium</keyword>
<organism evidence="6 7">
    <name type="scientific">Schinkia azotoformans LMG 9581</name>
    <dbReference type="NCBI Taxonomy" id="1131731"/>
    <lineage>
        <taxon>Bacteria</taxon>
        <taxon>Bacillati</taxon>
        <taxon>Bacillota</taxon>
        <taxon>Bacilli</taxon>
        <taxon>Bacillales</taxon>
        <taxon>Bacillaceae</taxon>
        <taxon>Calidifontibacillus/Schinkia group</taxon>
        <taxon>Schinkia</taxon>
    </lineage>
</organism>
<accession>K6BV60</accession>
<dbReference type="PANTHER" id="PTHR30435:SF19">
    <property type="entry name" value="FLAGELLAR BASAL-BODY ROD PROTEIN FLGG"/>
    <property type="match status" value="1"/>
</dbReference>
<dbReference type="Pfam" id="PF00460">
    <property type="entry name" value="Flg_bb_rod"/>
    <property type="match status" value="1"/>
</dbReference>
<keyword evidence="6" id="KW-0282">Flagellum</keyword>
<dbReference type="InterPro" id="IPR001444">
    <property type="entry name" value="Flag_bb_rod_N"/>
</dbReference>
<dbReference type="Pfam" id="PF22692">
    <property type="entry name" value="LlgE_F_G_D1"/>
    <property type="match status" value="1"/>
</dbReference>
<dbReference type="RefSeq" id="WP_003333327.1">
    <property type="nucleotide sequence ID" value="NZ_AJLR01000152.1"/>
</dbReference>
<dbReference type="InterPro" id="IPR037925">
    <property type="entry name" value="FlgE/F/G-like"/>
</dbReference>
<proteinExistence type="inferred from homology"/>
<evidence type="ECO:0000313" key="6">
    <source>
        <dbReference type="EMBL" id="EKN62815.1"/>
    </source>
</evidence>
<dbReference type="SUPFAM" id="SSF117143">
    <property type="entry name" value="Flagellar hook protein flgE"/>
    <property type="match status" value="1"/>
</dbReference>
<evidence type="ECO:0000259" key="4">
    <source>
        <dbReference type="Pfam" id="PF06429"/>
    </source>
</evidence>
<dbReference type="GO" id="GO:0009425">
    <property type="term" value="C:bacterial-type flagellum basal body"/>
    <property type="evidence" value="ECO:0007669"/>
    <property type="project" value="UniProtKB-SubCell"/>
</dbReference>
<dbReference type="NCBIfam" id="TIGR03506">
    <property type="entry name" value="FlgEFG_subfam"/>
    <property type="match status" value="1"/>
</dbReference>
<dbReference type="InterPro" id="IPR010930">
    <property type="entry name" value="Flg_bb/hook_C_dom"/>
</dbReference>